<dbReference type="InterPro" id="IPR023799">
    <property type="entry name" value="RbfA_dom_sf"/>
</dbReference>
<protein>
    <submittedName>
        <fullName evidence="2">Ribosome-binding factor A</fullName>
    </submittedName>
</protein>
<dbReference type="SUPFAM" id="SSF89919">
    <property type="entry name" value="Ribosome-binding factor A, RbfA"/>
    <property type="match status" value="1"/>
</dbReference>
<keyword evidence="1" id="KW-0690">Ribosome biogenesis</keyword>
<dbReference type="GO" id="GO:0006364">
    <property type="term" value="P:rRNA processing"/>
    <property type="evidence" value="ECO:0007669"/>
    <property type="project" value="InterPro"/>
</dbReference>
<evidence type="ECO:0000313" key="3">
    <source>
        <dbReference type="Proteomes" id="UP000034952"/>
    </source>
</evidence>
<gene>
    <name evidence="2" type="ORF">UR64_C0008G0016</name>
</gene>
<sequence length="108" mass="12537">MSEYRTEKITNHIKELAATFIEREAGPTSLITVTRVLLSPDNKRAKIMISVLPREKENAAFGFIRRNLGDLRKHVKKWLKINPIPFLEVQIDEGEKNRQRIDELLIQG</sequence>
<dbReference type="Proteomes" id="UP000034952">
    <property type="component" value="Unassembled WGS sequence"/>
</dbReference>
<dbReference type="Gene3D" id="3.30.300.20">
    <property type="match status" value="1"/>
</dbReference>
<organism evidence="2 3">
    <name type="scientific">Candidatus Nomurabacteria bacterium GW2011_GWE1_35_16</name>
    <dbReference type="NCBI Taxonomy" id="1618761"/>
    <lineage>
        <taxon>Bacteria</taxon>
        <taxon>Candidatus Nomuraibacteriota</taxon>
    </lineage>
</organism>
<accession>A0A0G0BAE3</accession>
<comment type="caution">
    <text evidence="2">The sequence shown here is derived from an EMBL/GenBank/DDBJ whole genome shotgun (WGS) entry which is preliminary data.</text>
</comment>
<dbReference type="Pfam" id="PF02033">
    <property type="entry name" value="RBFA"/>
    <property type="match status" value="1"/>
</dbReference>
<evidence type="ECO:0000256" key="1">
    <source>
        <dbReference type="ARBA" id="ARBA00022517"/>
    </source>
</evidence>
<dbReference type="EMBL" id="LBPY01000008">
    <property type="protein sequence ID" value="KKP66378.1"/>
    <property type="molecule type" value="Genomic_DNA"/>
</dbReference>
<reference evidence="2 3" key="1">
    <citation type="journal article" date="2015" name="Nature">
        <title>rRNA introns, odd ribosomes, and small enigmatic genomes across a large radiation of phyla.</title>
        <authorList>
            <person name="Brown C.T."/>
            <person name="Hug L.A."/>
            <person name="Thomas B.C."/>
            <person name="Sharon I."/>
            <person name="Castelle C.J."/>
            <person name="Singh A."/>
            <person name="Wilkins M.J."/>
            <person name="Williams K.H."/>
            <person name="Banfield J.F."/>
        </authorList>
    </citation>
    <scope>NUCLEOTIDE SEQUENCE [LARGE SCALE GENOMIC DNA]</scope>
</reference>
<dbReference type="AlphaFoldDB" id="A0A0G0BAE3"/>
<name>A0A0G0BAE3_9BACT</name>
<evidence type="ECO:0000313" key="2">
    <source>
        <dbReference type="EMBL" id="KKP66378.1"/>
    </source>
</evidence>
<proteinExistence type="predicted"/>
<dbReference type="InterPro" id="IPR000238">
    <property type="entry name" value="RbfA"/>
</dbReference>
<dbReference type="InterPro" id="IPR015946">
    <property type="entry name" value="KH_dom-like_a/b"/>
</dbReference>